<keyword evidence="1 3" id="KW-0853">WD repeat</keyword>
<dbReference type="SUPFAM" id="SSF50978">
    <property type="entry name" value="WD40 repeat-like"/>
    <property type="match status" value="1"/>
</dbReference>
<dbReference type="InterPro" id="IPR036047">
    <property type="entry name" value="F-box-like_dom_sf"/>
</dbReference>
<reference evidence="6" key="1">
    <citation type="journal article" date="2018" name="Nat. Microbiol.">
        <title>Leveraging single-cell genomics to expand the fungal tree of life.</title>
        <authorList>
            <person name="Ahrendt S.R."/>
            <person name="Quandt C.A."/>
            <person name="Ciobanu D."/>
            <person name="Clum A."/>
            <person name="Salamov A."/>
            <person name="Andreopoulos B."/>
            <person name="Cheng J.F."/>
            <person name="Woyke T."/>
            <person name="Pelin A."/>
            <person name="Henrissat B."/>
            <person name="Reynolds N.K."/>
            <person name="Benny G.L."/>
            <person name="Smith M.E."/>
            <person name="James T.Y."/>
            <person name="Grigoriev I.V."/>
        </authorList>
    </citation>
    <scope>NUCLEOTIDE SEQUENCE [LARGE SCALE GENOMIC DNA]</scope>
</reference>
<dbReference type="InterPro" id="IPR019775">
    <property type="entry name" value="WD40_repeat_CS"/>
</dbReference>
<dbReference type="InterPro" id="IPR020472">
    <property type="entry name" value="WD40_PAC1"/>
</dbReference>
<dbReference type="InterPro" id="IPR036322">
    <property type="entry name" value="WD40_repeat_dom_sf"/>
</dbReference>
<dbReference type="PROSITE" id="PS50294">
    <property type="entry name" value="WD_REPEATS_REGION"/>
    <property type="match status" value="6"/>
</dbReference>
<dbReference type="InterPro" id="IPR015943">
    <property type="entry name" value="WD40/YVTN_repeat-like_dom_sf"/>
</dbReference>
<accession>A0A4P9XZ99</accession>
<feature type="repeat" description="WD" evidence="3">
    <location>
        <begin position="155"/>
        <end position="194"/>
    </location>
</feature>
<feature type="domain" description="F-box" evidence="4">
    <location>
        <begin position="27"/>
        <end position="83"/>
    </location>
</feature>
<dbReference type="Pfam" id="PF12937">
    <property type="entry name" value="F-box-like"/>
    <property type="match status" value="1"/>
</dbReference>
<dbReference type="Proteomes" id="UP000267251">
    <property type="component" value="Unassembled WGS sequence"/>
</dbReference>
<organism evidence="5 6">
    <name type="scientific">Piptocephalis cylindrospora</name>
    <dbReference type="NCBI Taxonomy" id="1907219"/>
    <lineage>
        <taxon>Eukaryota</taxon>
        <taxon>Fungi</taxon>
        <taxon>Fungi incertae sedis</taxon>
        <taxon>Zoopagomycota</taxon>
        <taxon>Zoopagomycotina</taxon>
        <taxon>Zoopagomycetes</taxon>
        <taxon>Zoopagales</taxon>
        <taxon>Piptocephalidaceae</taxon>
        <taxon>Piptocephalis</taxon>
    </lineage>
</organism>
<dbReference type="OrthoDB" id="19711at2759"/>
<evidence type="ECO:0000256" key="2">
    <source>
        <dbReference type="ARBA" id="ARBA00022737"/>
    </source>
</evidence>
<dbReference type="SMART" id="SM00320">
    <property type="entry name" value="WD40"/>
    <property type="match status" value="7"/>
</dbReference>
<dbReference type="PANTHER" id="PTHR19848">
    <property type="entry name" value="WD40 REPEAT PROTEIN"/>
    <property type="match status" value="1"/>
</dbReference>
<dbReference type="EMBL" id="KZ988645">
    <property type="protein sequence ID" value="RKP11803.1"/>
    <property type="molecule type" value="Genomic_DNA"/>
</dbReference>
<sequence>MAFQLLRQIPRNMISETVCRLGPWLHIDFLSRLPFEVCILILSFTSPETLKAVERVSRRWRELAHHPLLAQVIFLRSRYWYNVNRVRRHQNQTSDPSVLDDPPALLDPSKLVHPIGKDHWDEEGKPMVNWRSLLFAKRRMEQAWRSLAMVANAVSGAHREAVYCAQFQGDRLVSGGRDCQVKVWDLPTNQCLRSLSGHCGSVLCLQFDPAHIFTGGSDSMILQWDSLTGERVGQLEGHEGSVLGVRFNREFLVSCSKDKTVRLWDRASRNCLRTMRGHEVAVNAVQFSLRHNLIASGSGDRTIRIWDLERGDGVRTMEGHGRGVACLEFDGRTLITGASDSLIKLWDVRTGGCIRTLEGHESLVRTLAWDGLDRIVSGSYDQTVKVWDLRGSSSAPTFTLNGLRGHYGRIFKVQFDATRIVSCYQGGSILSWSIPSPDIPTDFLV</sequence>
<proteinExistence type="predicted"/>
<gene>
    <name evidence="5" type="ORF">BJ684DRAFT_12415</name>
</gene>
<dbReference type="SUPFAM" id="SSF81383">
    <property type="entry name" value="F-box domain"/>
    <property type="match status" value="1"/>
</dbReference>
<protein>
    <submittedName>
        <fullName evidence="5">WD40-repeat-containing domain protein</fullName>
    </submittedName>
</protein>
<dbReference type="InterPro" id="IPR001810">
    <property type="entry name" value="F-box_dom"/>
</dbReference>
<dbReference type="PANTHER" id="PTHR19848:SF8">
    <property type="entry name" value="F-BOX AND WD REPEAT DOMAIN CONTAINING 7"/>
    <property type="match status" value="1"/>
</dbReference>
<dbReference type="CDD" id="cd09917">
    <property type="entry name" value="F-box_SF"/>
    <property type="match status" value="1"/>
</dbReference>
<dbReference type="PROSITE" id="PS50181">
    <property type="entry name" value="FBOX"/>
    <property type="match status" value="1"/>
</dbReference>
<evidence type="ECO:0000256" key="1">
    <source>
        <dbReference type="ARBA" id="ARBA00022574"/>
    </source>
</evidence>
<feature type="repeat" description="WD" evidence="3">
    <location>
        <begin position="275"/>
        <end position="316"/>
    </location>
</feature>
<evidence type="ECO:0000259" key="4">
    <source>
        <dbReference type="PROSITE" id="PS50181"/>
    </source>
</evidence>
<dbReference type="CDD" id="cd00200">
    <property type="entry name" value="WD40"/>
    <property type="match status" value="1"/>
</dbReference>
<keyword evidence="6" id="KW-1185">Reference proteome</keyword>
<dbReference type="PRINTS" id="PR00320">
    <property type="entry name" value="GPROTEINBRPT"/>
</dbReference>
<feature type="repeat" description="WD" evidence="3">
    <location>
        <begin position="357"/>
        <end position="397"/>
    </location>
</feature>
<feature type="repeat" description="WD" evidence="3">
    <location>
        <begin position="195"/>
        <end position="234"/>
    </location>
</feature>
<evidence type="ECO:0000256" key="3">
    <source>
        <dbReference type="PROSITE-ProRule" id="PRU00221"/>
    </source>
</evidence>
<keyword evidence="2" id="KW-0677">Repeat</keyword>
<dbReference type="Gene3D" id="1.20.1280.50">
    <property type="match status" value="1"/>
</dbReference>
<evidence type="ECO:0000313" key="5">
    <source>
        <dbReference type="EMBL" id="RKP11803.1"/>
    </source>
</evidence>
<dbReference type="PROSITE" id="PS00678">
    <property type="entry name" value="WD_REPEATS_1"/>
    <property type="match status" value="4"/>
</dbReference>
<evidence type="ECO:0000313" key="6">
    <source>
        <dbReference type="Proteomes" id="UP000267251"/>
    </source>
</evidence>
<feature type="repeat" description="WD" evidence="3">
    <location>
        <begin position="235"/>
        <end position="274"/>
    </location>
</feature>
<name>A0A4P9XZ99_9FUNG</name>
<dbReference type="InterPro" id="IPR001680">
    <property type="entry name" value="WD40_rpt"/>
</dbReference>
<dbReference type="Gene3D" id="2.130.10.10">
    <property type="entry name" value="YVTN repeat-like/Quinoprotein amine dehydrogenase"/>
    <property type="match status" value="2"/>
</dbReference>
<dbReference type="AlphaFoldDB" id="A0A4P9XZ99"/>
<feature type="repeat" description="WD" evidence="3">
    <location>
        <begin position="317"/>
        <end position="356"/>
    </location>
</feature>
<dbReference type="Pfam" id="PF00400">
    <property type="entry name" value="WD40"/>
    <property type="match status" value="6"/>
</dbReference>
<dbReference type="PROSITE" id="PS50082">
    <property type="entry name" value="WD_REPEATS_2"/>
    <property type="match status" value="6"/>
</dbReference>